<dbReference type="EMBL" id="JAFCJH010000059">
    <property type="protein sequence ID" value="MBR0800679.1"/>
    <property type="molecule type" value="Genomic_DNA"/>
</dbReference>
<dbReference type="InterPro" id="IPR038717">
    <property type="entry name" value="Tc1-like_DDE_dom"/>
</dbReference>
<sequence>MPSTEGWRCHALCLPFAAGKPVAGALRQRRHDRITAAWFIEGPINGEAFLLCIERVLVPTLRLGDIVIVDNPARTGPTPYVAPPATRLFYLPKYSPDLNPIEQFFAKFRQWLRNAGARRTIEEVYEAIARSAECP</sequence>
<name>A0ABS5FVS5_9BRAD</name>
<evidence type="ECO:0000313" key="2">
    <source>
        <dbReference type="EMBL" id="MBR0800679.1"/>
    </source>
</evidence>
<dbReference type="PANTHER" id="PTHR46564:SF1">
    <property type="entry name" value="TRANSPOSASE"/>
    <property type="match status" value="1"/>
</dbReference>
<feature type="domain" description="Tc1-like transposase DDE" evidence="1">
    <location>
        <begin position="33"/>
        <end position="119"/>
    </location>
</feature>
<dbReference type="Proteomes" id="UP001315278">
    <property type="component" value="Unassembled WGS sequence"/>
</dbReference>
<comment type="caution">
    <text evidence="2">The sequence shown here is derived from an EMBL/GenBank/DDBJ whole genome shotgun (WGS) entry which is preliminary data.</text>
</comment>
<proteinExistence type="predicted"/>
<accession>A0ABS5FVS5</accession>
<evidence type="ECO:0000313" key="3">
    <source>
        <dbReference type="Proteomes" id="UP001315278"/>
    </source>
</evidence>
<dbReference type="PANTHER" id="PTHR46564">
    <property type="entry name" value="TRANSPOSASE"/>
    <property type="match status" value="1"/>
</dbReference>
<gene>
    <name evidence="2" type="ORF">JQ615_35495</name>
</gene>
<dbReference type="InterPro" id="IPR036397">
    <property type="entry name" value="RNaseH_sf"/>
</dbReference>
<reference evidence="3" key="1">
    <citation type="journal article" date="2021" name="ISME J.">
        <title>Evolutionary origin and ecological implication of a unique nif island in free-living Bradyrhizobium lineages.</title>
        <authorList>
            <person name="Tao J."/>
        </authorList>
    </citation>
    <scope>NUCLEOTIDE SEQUENCE [LARGE SCALE GENOMIC DNA]</scope>
    <source>
        <strain evidence="3">SZCCT0434</strain>
    </source>
</reference>
<evidence type="ECO:0000259" key="1">
    <source>
        <dbReference type="Pfam" id="PF13358"/>
    </source>
</evidence>
<dbReference type="Pfam" id="PF13358">
    <property type="entry name" value="DDE_3"/>
    <property type="match status" value="1"/>
</dbReference>
<dbReference type="Gene3D" id="3.30.420.10">
    <property type="entry name" value="Ribonuclease H-like superfamily/Ribonuclease H"/>
    <property type="match status" value="1"/>
</dbReference>
<organism evidence="2 3">
    <name type="scientific">Bradyrhizobium jicamae</name>
    <dbReference type="NCBI Taxonomy" id="280332"/>
    <lineage>
        <taxon>Bacteria</taxon>
        <taxon>Pseudomonadati</taxon>
        <taxon>Pseudomonadota</taxon>
        <taxon>Alphaproteobacteria</taxon>
        <taxon>Hyphomicrobiales</taxon>
        <taxon>Nitrobacteraceae</taxon>
        <taxon>Bradyrhizobium</taxon>
    </lineage>
</organism>
<keyword evidence="3" id="KW-1185">Reference proteome</keyword>
<dbReference type="RefSeq" id="WP_212494981.1">
    <property type="nucleotide sequence ID" value="NZ_JAFCJH010000059.1"/>
</dbReference>
<protein>
    <submittedName>
        <fullName evidence="2">Transposase</fullName>
    </submittedName>
</protein>